<dbReference type="InterPro" id="IPR001932">
    <property type="entry name" value="PPM-type_phosphatase-like_dom"/>
</dbReference>
<dbReference type="SMART" id="SM00332">
    <property type="entry name" value="PP2Cc"/>
    <property type="match status" value="1"/>
</dbReference>
<dbReference type="CDD" id="cd01107">
    <property type="entry name" value="HTH_BmrR"/>
    <property type="match status" value="1"/>
</dbReference>
<organism evidence="4 5">
    <name type="scientific">Cryptosporangium phraense</name>
    <dbReference type="NCBI Taxonomy" id="2593070"/>
    <lineage>
        <taxon>Bacteria</taxon>
        <taxon>Bacillati</taxon>
        <taxon>Actinomycetota</taxon>
        <taxon>Actinomycetes</taxon>
        <taxon>Cryptosporangiales</taxon>
        <taxon>Cryptosporangiaceae</taxon>
        <taxon>Cryptosporangium</taxon>
    </lineage>
</organism>
<gene>
    <name evidence="4" type="ORF">FL583_21770</name>
</gene>
<sequence length="344" mass="35841">MRLLTIGAFARRSGLTPKALRLYDSSGLLPPVAVDPESGYRFYDPAQLDTARLIAELRRIGMPLAEIRTVCTLDGPAAAEAVAAYWRRVTAENAVRARVAGLLLEHLSGRNTMSTTLTVRYATASEPGDVRDVNDDSVHASDHLLAVADGVRGPSGAAASAAAIAALVESGPADARLLSTLVDAVEDADRRVRAVGGDTTLTALVRNGSQLGLVHVGDTRAYLVRAGELVQLTTDHTWVQTQIDQGRLSLEGAAGHPQRALLTRALGVGASAVEADLGLRTALPGDRYLLCSDGVSAVVARPALHSALTTGDTPDDVVGALVRLVHDAGAPDNLSCVVADFVAV</sequence>
<dbReference type="Pfam" id="PF00481">
    <property type="entry name" value="PP2C"/>
    <property type="match status" value="1"/>
</dbReference>
<comment type="caution">
    <text evidence="4">The sequence shown here is derived from an EMBL/GenBank/DDBJ whole genome shotgun (WGS) entry which is preliminary data.</text>
</comment>
<proteinExistence type="predicted"/>
<dbReference type="PROSITE" id="PS50937">
    <property type="entry name" value="HTH_MERR_2"/>
    <property type="match status" value="1"/>
</dbReference>
<keyword evidence="5" id="KW-1185">Reference proteome</keyword>
<dbReference type="PROSITE" id="PS51746">
    <property type="entry name" value="PPM_2"/>
    <property type="match status" value="1"/>
</dbReference>
<dbReference type="CDD" id="cd00143">
    <property type="entry name" value="PP2Cc"/>
    <property type="match status" value="1"/>
</dbReference>
<dbReference type="GO" id="GO:0003700">
    <property type="term" value="F:DNA-binding transcription factor activity"/>
    <property type="evidence" value="ECO:0007669"/>
    <property type="project" value="InterPro"/>
</dbReference>
<evidence type="ECO:0000256" key="1">
    <source>
        <dbReference type="ARBA" id="ARBA00023125"/>
    </source>
</evidence>
<evidence type="ECO:0000313" key="5">
    <source>
        <dbReference type="Proteomes" id="UP000317982"/>
    </source>
</evidence>
<feature type="domain" description="PPM-type phosphatase" evidence="3">
    <location>
        <begin position="120"/>
        <end position="341"/>
    </location>
</feature>
<name>A0A545AP03_9ACTN</name>
<feature type="domain" description="HTH merR-type" evidence="2">
    <location>
        <begin position="3"/>
        <end position="73"/>
    </location>
</feature>
<dbReference type="Proteomes" id="UP000317982">
    <property type="component" value="Unassembled WGS sequence"/>
</dbReference>
<protein>
    <submittedName>
        <fullName evidence="4">MerR family transcriptional regulator</fullName>
    </submittedName>
</protein>
<dbReference type="InterPro" id="IPR000551">
    <property type="entry name" value="MerR-type_HTH_dom"/>
</dbReference>
<dbReference type="InParanoid" id="A0A545AP03"/>
<evidence type="ECO:0000259" key="2">
    <source>
        <dbReference type="PROSITE" id="PS50937"/>
    </source>
</evidence>
<dbReference type="GO" id="GO:0003677">
    <property type="term" value="F:DNA binding"/>
    <property type="evidence" value="ECO:0007669"/>
    <property type="project" value="UniProtKB-KW"/>
</dbReference>
<dbReference type="SMART" id="SM00331">
    <property type="entry name" value="PP2C_SIG"/>
    <property type="match status" value="1"/>
</dbReference>
<accession>A0A545AP03</accession>
<dbReference type="Pfam" id="PF13411">
    <property type="entry name" value="MerR_1"/>
    <property type="match status" value="1"/>
</dbReference>
<evidence type="ECO:0000259" key="3">
    <source>
        <dbReference type="PROSITE" id="PS51746"/>
    </source>
</evidence>
<dbReference type="RefSeq" id="WP_142706549.1">
    <property type="nucleotide sequence ID" value="NZ_VIRS01000015.1"/>
</dbReference>
<keyword evidence="1" id="KW-0238">DNA-binding</keyword>
<dbReference type="SMART" id="SM00422">
    <property type="entry name" value="HTH_MERR"/>
    <property type="match status" value="1"/>
</dbReference>
<dbReference type="PANTHER" id="PTHR30204:SF97">
    <property type="entry name" value="MERR FAMILY REGULATORY PROTEIN"/>
    <property type="match status" value="1"/>
</dbReference>
<dbReference type="OrthoDB" id="9801841at2"/>
<dbReference type="PANTHER" id="PTHR30204">
    <property type="entry name" value="REDOX-CYCLING DRUG-SENSING TRANSCRIPTIONAL ACTIVATOR SOXR"/>
    <property type="match status" value="1"/>
</dbReference>
<dbReference type="EMBL" id="VIRS01000015">
    <property type="protein sequence ID" value="TQS43064.1"/>
    <property type="molecule type" value="Genomic_DNA"/>
</dbReference>
<dbReference type="PROSITE" id="PS00552">
    <property type="entry name" value="HTH_MERR_1"/>
    <property type="match status" value="1"/>
</dbReference>
<dbReference type="Gene3D" id="3.60.40.10">
    <property type="entry name" value="PPM-type phosphatase domain"/>
    <property type="match status" value="1"/>
</dbReference>
<evidence type="ECO:0000313" key="4">
    <source>
        <dbReference type="EMBL" id="TQS43064.1"/>
    </source>
</evidence>
<dbReference type="Gene3D" id="1.10.1660.10">
    <property type="match status" value="1"/>
</dbReference>
<dbReference type="AlphaFoldDB" id="A0A545AP03"/>
<dbReference type="SUPFAM" id="SSF81606">
    <property type="entry name" value="PP2C-like"/>
    <property type="match status" value="1"/>
</dbReference>
<dbReference type="InterPro" id="IPR036457">
    <property type="entry name" value="PPM-type-like_dom_sf"/>
</dbReference>
<reference evidence="4 5" key="1">
    <citation type="submission" date="2019-07" db="EMBL/GenBank/DDBJ databases">
        <title>Cryptosporangium phraense sp. nov., isolated from plant litter.</title>
        <authorList>
            <person name="Suriyachadkun C."/>
        </authorList>
    </citation>
    <scope>NUCLEOTIDE SEQUENCE [LARGE SCALE GENOMIC DNA]</scope>
    <source>
        <strain evidence="4 5">A-T 5661</strain>
    </source>
</reference>
<dbReference type="InterPro" id="IPR009061">
    <property type="entry name" value="DNA-bd_dom_put_sf"/>
</dbReference>
<dbReference type="SUPFAM" id="SSF46955">
    <property type="entry name" value="Putative DNA-binding domain"/>
    <property type="match status" value="1"/>
</dbReference>
<dbReference type="InterPro" id="IPR047057">
    <property type="entry name" value="MerR_fam"/>
</dbReference>